<dbReference type="InterPro" id="IPR023296">
    <property type="entry name" value="Glyco_hydro_beta-prop_sf"/>
</dbReference>
<evidence type="ECO:0000256" key="1">
    <source>
        <dbReference type="ARBA" id="ARBA00009865"/>
    </source>
</evidence>
<dbReference type="InterPro" id="IPR052176">
    <property type="entry name" value="Glycosyl_Hydrlase_43_Enz"/>
</dbReference>
<comment type="similarity">
    <text evidence="1 7">Belongs to the glycosyl hydrolase 43 family.</text>
</comment>
<keyword evidence="5 7" id="KW-0326">Glycosidase</keyword>
<dbReference type="SUPFAM" id="SSF75005">
    <property type="entry name" value="Arabinanase/levansucrase/invertase"/>
    <property type="match status" value="1"/>
</dbReference>
<reference evidence="8" key="1">
    <citation type="submission" date="2020-10" db="EMBL/GenBank/DDBJ databases">
        <authorList>
            <person name="Gilroy R."/>
        </authorList>
    </citation>
    <scope>NUCLEOTIDE SEQUENCE</scope>
    <source>
        <strain evidence="8">ChiW25-3613</strain>
    </source>
</reference>
<keyword evidence="2" id="KW-0624">Polysaccharide degradation</keyword>
<dbReference type="EMBL" id="DVHB01000043">
    <property type="protein sequence ID" value="HIR39167.1"/>
    <property type="molecule type" value="Genomic_DNA"/>
</dbReference>
<evidence type="ECO:0000256" key="3">
    <source>
        <dbReference type="ARBA" id="ARBA00022801"/>
    </source>
</evidence>
<proteinExistence type="inferred from homology"/>
<evidence type="ECO:0000313" key="8">
    <source>
        <dbReference type="EMBL" id="HIR39167.1"/>
    </source>
</evidence>
<name>A0A9D1DAH3_9FIRM</name>
<keyword evidence="3 7" id="KW-0378">Hydrolase</keyword>
<reference evidence="8" key="2">
    <citation type="journal article" date="2021" name="PeerJ">
        <title>Extensive microbial diversity within the chicken gut microbiome revealed by metagenomics and culture.</title>
        <authorList>
            <person name="Gilroy R."/>
            <person name="Ravi A."/>
            <person name="Getino M."/>
            <person name="Pursley I."/>
            <person name="Horton D.L."/>
            <person name="Alikhan N.F."/>
            <person name="Baker D."/>
            <person name="Gharbi K."/>
            <person name="Hall N."/>
            <person name="Watson M."/>
            <person name="Adriaenssens E.M."/>
            <person name="Foster-Nyarko E."/>
            <person name="Jarju S."/>
            <person name="Secka A."/>
            <person name="Antonio M."/>
            <person name="Oren A."/>
            <person name="Chaudhuri R.R."/>
            <person name="La Ragione R."/>
            <person name="Hildebrand F."/>
            <person name="Pallen M.J."/>
        </authorList>
    </citation>
    <scope>NUCLEOTIDE SEQUENCE</scope>
    <source>
        <strain evidence="8">ChiW25-3613</strain>
    </source>
</reference>
<dbReference type="PANTHER" id="PTHR43772">
    <property type="entry name" value="ENDO-1,4-BETA-XYLANASE"/>
    <property type="match status" value="1"/>
</dbReference>
<dbReference type="GO" id="GO:0045493">
    <property type="term" value="P:xylan catabolic process"/>
    <property type="evidence" value="ECO:0007669"/>
    <property type="project" value="UniProtKB-KW"/>
</dbReference>
<feature type="site" description="Important for catalytic activity, responsible for pKa modulation of the active site Glu and correct orientation of both the proton donor and substrate" evidence="6">
    <location>
        <position position="143"/>
    </location>
</feature>
<dbReference type="Gene3D" id="2.60.120.260">
    <property type="entry name" value="Galactose-binding domain-like"/>
    <property type="match status" value="1"/>
</dbReference>
<dbReference type="Gene3D" id="2.115.10.20">
    <property type="entry name" value="Glycosyl hydrolase domain, family 43"/>
    <property type="match status" value="1"/>
</dbReference>
<dbReference type="CDD" id="cd18620">
    <property type="entry name" value="GH43_XylA-like"/>
    <property type="match status" value="1"/>
</dbReference>
<dbReference type="PANTHER" id="PTHR43772:SF2">
    <property type="entry name" value="PUTATIVE (AFU_ORTHOLOGUE AFUA_2G04480)-RELATED"/>
    <property type="match status" value="1"/>
</dbReference>
<keyword evidence="2" id="KW-0858">Xylan degradation</keyword>
<dbReference type="GO" id="GO:0004553">
    <property type="term" value="F:hydrolase activity, hydrolyzing O-glycosyl compounds"/>
    <property type="evidence" value="ECO:0007669"/>
    <property type="project" value="InterPro"/>
</dbReference>
<dbReference type="InterPro" id="IPR006710">
    <property type="entry name" value="Glyco_hydro_43"/>
</dbReference>
<evidence type="ECO:0000256" key="7">
    <source>
        <dbReference type="RuleBase" id="RU361187"/>
    </source>
</evidence>
<evidence type="ECO:0000256" key="4">
    <source>
        <dbReference type="ARBA" id="ARBA00023277"/>
    </source>
</evidence>
<dbReference type="AlphaFoldDB" id="A0A9D1DAH3"/>
<sequence>MKKQAVNPYLPEGKYFPDGEPHVFGGRVYVYCSQDKFGGKRFCTGDYEVWSAPISDLSDWSCKKIALPRKNKLNRSGRKCMWAPDCTRGADGKFYLYFCFGFENRICVAKGDEPDGPFEIIGCVRHEDGRLYGTAEGDVMCFDPGVYTDEGGRTYLYSGFSPRGLIRLGLRLKGIKNVSGNGGQVMKLRADMLTLDGAPHMSIPGCENSEGTGFEGHEFYEASSMRRIGDEFYFIYSTINSHEIAYATGPSPEGPFEYGGVIISNGDFGVGWEPDIAKTYWGNNHGSLAELNGQWYIFYHKQTNKTEQSRQGCAEPVEIGADGSIRQVETTSCGLNGGPLAGEGMYPAYIACNLTSEGGACKCAYGPMRRWTYFRHPCITQDGGRQYIRGMRRGARATFRYFDIADLKTISVTVRGSGGVMEVYADEEDEPFAVIPLQRRSSWTEFAAECAVDGGVRALTFRYNGGGKCDMLAFTLIK</sequence>
<dbReference type="Proteomes" id="UP000824179">
    <property type="component" value="Unassembled WGS sequence"/>
</dbReference>
<protein>
    <submittedName>
        <fullName evidence="8">Family 43 glycosylhydrolase</fullName>
    </submittedName>
</protein>
<evidence type="ECO:0000313" key="9">
    <source>
        <dbReference type="Proteomes" id="UP000824179"/>
    </source>
</evidence>
<keyword evidence="4" id="KW-0119">Carbohydrate metabolism</keyword>
<accession>A0A9D1DAH3</accession>
<dbReference type="Pfam" id="PF04616">
    <property type="entry name" value="Glyco_hydro_43"/>
    <property type="match status" value="1"/>
</dbReference>
<evidence type="ECO:0000256" key="6">
    <source>
        <dbReference type="PIRSR" id="PIRSR606710-2"/>
    </source>
</evidence>
<organism evidence="8 9">
    <name type="scientific">Candidatus Coproplasma stercoripullorum</name>
    <dbReference type="NCBI Taxonomy" id="2840751"/>
    <lineage>
        <taxon>Bacteria</taxon>
        <taxon>Bacillati</taxon>
        <taxon>Bacillota</taxon>
        <taxon>Clostridia</taxon>
        <taxon>Eubacteriales</taxon>
        <taxon>Candidatus Coproplasma</taxon>
    </lineage>
</organism>
<evidence type="ECO:0000256" key="2">
    <source>
        <dbReference type="ARBA" id="ARBA00022651"/>
    </source>
</evidence>
<comment type="caution">
    <text evidence="8">The sequence shown here is derived from an EMBL/GenBank/DDBJ whole genome shotgun (WGS) entry which is preliminary data.</text>
</comment>
<gene>
    <name evidence="8" type="ORF">IAB90_02180</name>
</gene>
<evidence type="ECO:0000256" key="5">
    <source>
        <dbReference type="ARBA" id="ARBA00023295"/>
    </source>
</evidence>